<evidence type="ECO:0000256" key="2">
    <source>
        <dbReference type="SAM" id="MobiDB-lite"/>
    </source>
</evidence>
<proteinExistence type="inferred from homology"/>
<dbReference type="NCBIfam" id="NF007146">
    <property type="entry name" value="PRK09585.2-6"/>
    <property type="match status" value="1"/>
</dbReference>
<dbReference type="PANTHER" id="PTHR30605:SF0">
    <property type="entry name" value="ANHYDRO-N-ACETYLMURAMIC ACID KINASE"/>
    <property type="match status" value="1"/>
</dbReference>
<feature type="region of interest" description="Disordered" evidence="2">
    <location>
        <begin position="373"/>
        <end position="393"/>
    </location>
</feature>
<dbReference type="Gene3D" id="3.30.420.40">
    <property type="match status" value="2"/>
</dbReference>
<keyword evidence="1 3" id="KW-0808">Transferase</keyword>
<dbReference type="PANTHER" id="PTHR30605">
    <property type="entry name" value="ANHYDRO-N-ACETYLMURAMIC ACID KINASE"/>
    <property type="match status" value="1"/>
</dbReference>
<keyword evidence="1 3" id="KW-0418">Kinase</keyword>
<dbReference type="InterPro" id="IPR043129">
    <property type="entry name" value="ATPase_NBD"/>
</dbReference>
<feature type="binding site" evidence="1">
    <location>
        <begin position="9"/>
        <end position="16"/>
    </location>
    <ligand>
        <name>ATP</name>
        <dbReference type="ChEBI" id="CHEBI:30616"/>
    </ligand>
</feature>
<comment type="pathway">
    <text evidence="1">Amino-sugar metabolism; 1,6-anhydro-N-acetylmuramate degradation.</text>
</comment>
<dbReference type="Proteomes" id="UP001528912">
    <property type="component" value="Unassembled WGS sequence"/>
</dbReference>
<evidence type="ECO:0000313" key="4">
    <source>
        <dbReference type="Proteomes" id="UP001528912"/>
    </source>
</evidence>
<dbReference type="SUPFAM" id="SSF53067">
    <property type="entry name" value="Actin-like ATPase domain"/>
    <property type="match status" value="1"/>
</dbReference>
<comment type="function">
    <text evidence="1">Catalyzes the specific phosphorylation of 1,6-anhydro-N-acetylmuramic acid (anhMurNAc) with the simultaneous cleavage of the 1,6-anhydro ring, generating MurNAc-6-P. Is required for the utilization of anhMurNAc either imported from the medium or derived from its own cell wall murein, and thus plays a role in cell wall recycling.</text>
</comment>
<evidence type="ECO:0000256" key="1">
    <source>
        <dbReference type="HAMAP-Rule" id="MF_01270"/>
    </source>
</evidence>
<comment type="pathway">
    <text evidence="1">Cell wall biogenesis; peptidoglycan recycling.</text>
</comment>
<dbReference type="GO" id="GO:0016301">
    <property type="term" value="F:kinase activity"/>
    <property type="evidence" value="ECO:0007669"/>
    <property type="project" value="UniProtKB-KW"/>
</dbReference>
<keyword evidence="1" id="KW-0119">Carbohydrate metabolism</keyword>
<evidence type="ECO:0000313" key="3">
    <source>
        <dbReference type="EMBL" id="MDF8263495.1"/>
    </source>
</evidence>
<keyword evidence="1" id="KW-0547">Nucleotide-binding</keyword>
<comment type="caution">
    <text evidence="3">The sequence shown here is derived from an EMBL/GenBank/DDBJ whole genome shotgun (WGS) entry which is preliminary data.</text>
</comment>
<comment type="catalytic activity">
    <reaction evidence="1">
        <text>1,6-anhydro-N-acetyl-beta-muramate + ATP + H2O = N-acetyl-D-muramate 6-phosphate + ADP + H(+)</text>
        <dbReference type="Rhea" id="RHEA:24952"/>
        <dbReference type="ChEBI" id="CHEBI:15377"/>
        <dbReference type="ChEBI" id="CHEBI:15378"/>
        <dbReference type="ChEBI" id="CHEBI:30616"/>
        <dbReference type="ChEBI" id="CHEBI:58690"/>
        <dbReference type="ChEBI" id="CHEBI:58722"/>
        <dbReference type="ChEBI" id="CHEBI:456216"/>
        <dbReference type="EC" id="2.7.1.170"/>
    </reaction>
</comment>
<sequence>MIVVGMISGTSMDGLDVAVADLSGAQTGDLVLRPLQARTWRWPESLRERLLALLPPSSTTVAEVAQLDELVGRSCAAAATAVVADVGGADLVVSHGQTVFHWVTDGRAEGTLQLGQPAPIVQATGLPVVSDLRARDIAAGGQGAPLAGTLDTLLLRGFGGPGTRAALNLGGIANVTVVPADGEPVAFDTGPANCLIDAAVTRITRGEASYDAGGAIAAAGTVREDLLDLLLAKPYYDLPAPKSTGRELFTTAYVEPYVAKVAPVADADLVATLVELTARTVGRALAPYDVDRLVVSGGGVHNPVLMAALERALGRVEVKTSDAVGLPADDKEAYLMALIGYLTWHQVPGVLPGMTGADQPRVLGRISLGDNPVHLPEPGVSPRTLTIGPPPVE</sequence>
<reference evidence="3 4" key="1">
    <citation type="submission" date="2023-03" db="EMBL/GenBank/DDBJ databases">
        <title>YIM 133296 draft genome.</title>
        <authorList>
            <person name="Xiong L."/>
        </authorList>
    </citation>
    <scope>NUCLEOTIDE SEQUENCE [LARGE SCALE GENOMIC DNA]</scope>
    <source>
        <strain evidence="3 4">YIM 133296</strain>
    </source>
</reference>
<protein>
    <recommendedName>
        <fullName evidence="1">Anhydro-N-acetylmuramic acid kinase</fullName>
        <ecNumber evidence="1">2.7.1.170</ecNumber>
    </recommendedName>
    <alternativeName>
        <fullName evidence="1">AnhMurNAc kinase</fullName>
    </alternativeName>
</protein>
<name>A0ABT6C3Q3_9MICO</name>
<accession>A0ABT6C3Q3</accession>
<organism evidence="3 4">
    <name type="scientific">Luteipulveratus flavus</name>
    <dbReference type="NCBI Taxonomy" id="3031728"/>
    <lineage>
        <taxon>Bacteria</taxon>
        <taxon>Bacillati</taxon>
        <taxon>Actinomycetota</taxon>
        <taxon>Actinomycetes</taxon>
        <taxon>Micrococcales</taxon>
        <taxon>Dermacoccaceae</taxon>
        <taxon>Luteipulveratus</taxon>
    </lineage>
</organism>
<dbReference type="Pfam" id="PF03702">
    <property type="entry name" value="AnmK"/>
    <property type="match status" value="1"/>
</dbReference>
<dbReference type="HAMAP" id="MF_01270">
    <property type="entry name" value="AnhMurNAc_kinase"/>
    <property type="match status" value="1"/>
</dbReference>
<keyword evidence="1" id="KW-0067">ATP-binding</keyword>
<dbReference type="EC" id="2.7.1.170" evidence="1"/>
<comment type="similarity">
    <text evidence="1">Belongs to the anhydro-N-acetylmuramic acid kinase family.</text>
</comment>
<dbReference type="InterPro" id="IPR005338">
    <property type="entry name" value="Anhydro_N_Ac-Mur_kinase"/>
</dbReference>
<gene>
    <name evidence="1" type="primary">anmK</name>
    <name evidence="3" type="ORF">P4R38_04450</name>
</gene>
<keyword evidence="4" id="KW-1185">Reference proteome</keyword>
<dbReference type="EMBL" id="JAROAV010000012">
    <property type="protein sequence ID" value="MDF8263495.1"/>
    <property type="molecule type" value="Genomic_DNA"/>
</dbReference>
<dbReference type="RefSeq" id="WP_277191215.1">
    <property type="nucleotide sequence ID" value="NZ_JAROAV010000012.1"/>
</dbReference>